<sequence>MRTSIKKNFLYNATLNVVNVLFPIITIPYVSRILGVEQIGVFSFVVTIVSYFSLFAALGMPLYGTREIAKVMGDNLKLNKLFNELFSINVISSIFFTVVFCISINVIPIFIENRTYLFISGISLYFCALNIDWFYSGTENFKLITFRSIVVKLLMIISLFLFVRTKDDLSIYVLLNALSLLGNQIWNVLALRYTGFNIKFTVHSLRKHLKSLCILLFSAIAMQIYLMIDTLMLGFMSTYTEVGLYSSAIKSIRIVMPVTIALSVVLLPRLSYLAENGSKEDATTLLNKAFDVIMLFAIPLAFFFFFISDKFVPFFFGVGYDGAIIPMKICSFLILVSNMSYFASVQILAMYSFEKEFLLSTIAGMLFNIVGNFCLISTYGAIGASIASLIGELAVTFVSFYFVYRNGLYKLRWSYLFKCVFSGISFFMIYRFMIPAGLTPLCWLIVFSLLSWCCYFLIQLLVFKNTYCLMIIKTFQYNMLK</sequence>
<comment type="subcellular location">
    <subcellularLocation>
        <location evidence="1">Membrane</location>
        <topology evidence="1">Multi-pass membrane protein</topology>
    </subcellularLocation>
</comment>
<dbReference type="PANTHER" id="PTHR43424">
    <property type="entry name" value="LOCUS PUTATIVE PROTEIN 1-RELATED"/>
    <property type="match status" value="1"/>
</dbReference>
<comment type="caution">
    <text evidence="6">The sequence shown here is derived from an EMBL/GenBank/DDBJ whole genome shotgun (WGS) entry which is preliminary data.</text>
</comment>
<evidence type="ECO:0000256" key="5">
    <source>
        <dbReference type="SAM" id="Phobius"/>
    </source>
</evidence>
<feature type="transmembrane region" description="Helical" evidence="5">
    <location>
        <begin position="212"/>
        <end position="236"/>
    </location>
</feature>
<accession>A0A015TX16</accession>
<feature type="transmembrane region" description="Helical" evidence="5">
    <location>
        <begin position="144"/>
        <end position="163"/>
    </location>
</feature>
<feature type="transmembrane region" description="Helical" evidence="5">
    <location>
        <begin position="440"/>
        <end position="463"/>
    </location>
</feature>
<feature type="transmembrane region" description="Helical" evidence="5">
    <location>
        <begin position="85"/>
        <end position="110"/>
    </location>
</feature>
<dbReference type="PANTHER" id="PTHR43424:SF1">
    <property type="entry name" value="LOCUS PUTATIVE PROTEIN 1-RELATED"/>
    <property type="match status" value="1"/>
</dbReference>
<dbReference type="PATRIC" id="fig|1339315.3.peg.1732"/>
<dbReference type="Proteomes" id="UP000020529">
    <property type="component" value="Unassembled WGS sequence"/>
</dbReference>
<dbReference type="InterPro" id="IPR052556">
    <property type="entry name" value="PolySynth_Transporter"/>
</dbReference>
<name>A0A015TX16_BACFG</name>
<feature type="transmembrane region" description="Helical" evidence="5">
    <location>
        <begin position="314"/>
        <end position="336"/>
    </location>
</feature>
<feature type="transmembrane region" description="Helical" evidence="5">
    <location>
        <begin position="357"/>
        <end position="379"/>
    </location>
</feature>
<keyword evidence="3 5" id="KW-1133">Transmembrane helix</keyword>
<evidence type="ECO:0000313" key="6">
    <source>
        <dbReference type="EMBL" id="EXY75366.1"/>
    </source>
</evidence>
<evidence type="ECO:0000256" key="2">
    <source>
        <dbReference type="ARBA" id="ARBA00022692"/>
    </source>
</evidence>
<feature type="transmembrane region" description="Helical" evidence="5">
    <location>
        <begin position="116"/>
        <end position="135"/>
    </location>
</feature>
<keyword evidence="4 5" id="KW-0472">Membrane</keyword>
<dbReference type="GO" id="GO:0016020">
    <property type="term" value="C:membrane"/>
    <property type="evidence" value="ECO:0007669"/>
    <property type="project" value="UniProtKB-SubCell"/>
</dbReference>
<feature type="transmembrane region" description="Helical" evidence="5">
    <location>
        <begin position="169"/>
        <end position="191"/>
    </location>
</feature>
<organism evidence="6 7">
    <name type="scientific">Bacteroides fragilis str. 3988T(B)14</name>
    <dbReference type="NCBI Taxonomy" id="1339315"/>
    <lineage>
        <taxon>Bacteria</taxon>
        <taxon>Pseudomonadati</taxon>
        <taxon>Bacteroidota</taxon>
        <taxon>Bacteroidia</taxon>
        <taxon>Bacteroidales</taxon>
        <taxon>Bacteroidaceae</taxon>
        <taxon>Bacteroides</taxon>
    </lineage>
</organism>
<proteinExistence type="predicted"/>
<feature type="transmembrane region" description="Helical" evidence="5">
    <location>
        <begin position="248"/>
        <end position="268"/>
    </location>
</feature>
<evidence type="ECO:0000313" key="7">
    <source>
        <dbReference type="Proteomes" id="UP000020529"/>
    </source>
</evidence>
<feature type="transmembrane region" description="Helical" evidence="5">
    <location>
        <begin position="415"/>
        <end position="434"/>
    </location>
</feature>
<gene>
    <name evidence="6" type="ORF">M124_0938</name>
</gene>
<evidence type="ECO:0000256" key="3">
    <source>
        <dbReference type="ARBA" id="ARBA00022989"/>
    </source>
</evidence>
<evidence type="ECO:0000256" key="1">
    <source>
        <dbReference type="ARBA" id="ARBA00004141"/>
    </source>
</evidence>
<dbReference type="Pfam" id="PF01943">
    <property type="entry name" value="Polysacc_synt"/>
    <property type="match status" value="1"/>
</dbReference>
<keyword evidence="2 5" id="KW-0812">Transmembrane</keyword>
<dbReference type="AlphaFoldDB" id="A0A015TX16"/>
<protein>
    <submittedName>
        <fullName evidence="6">Polysaccharide biosynthesis family protein</fullName>
    </submittedName>
</protein>
<dbReference type="EMBL" id="JGCY01000244">
    <property type="protein sequence ID" value="EXY75366.1"/>
    <property type="molecule type" value="Genomic_DNA"/>
</dbReference>
<reference evidence="6 7" key="1">
    <citation type="submission" date="2014-02" db="EMBL/GenBank/DDBJ databases">
        <authorList>
            <person name="Sears C."/>
            <person name="Carroll K."/>
            <person name="Sack B.R."/>
            <person name="Qadri F."/>
            <person name="Myers L.L."/>
            <person name="Chung G.-T."/>
            <person name="Escheverria P."/>
            <person name="Fraser C.M."/>
            <person name="Sadzewicz L."/>
            <person name="Shefchek K.A."/>
            <person name="Tallon L."/>
            <person name="Das S.P."/>
            <person name="Daugherty S."/>
            <person name="Mongodin E.F."/>
        </authorList>
    </citation>
    <scope>NUCLEOTIDE SEQUENCE [LARGE SCALE GENOMIC DNA]</scope>
    <source>
        <strain evidence="7">3988T(B)14</strain>
    </source>
</reference>
<feature type="transmembrane region" description="Helical" evidence="5">
    <location>
        <begin position="289"/>
        <end position="308"/>
    </location>
</feature>
<feature type="transmembrane region" description="Helical" evidence="5">
    <location>
        <begin position="42"/>
        <end position="64"/>
    </location>
</feature>
<feature type="transmembrane region" description="Helical" evidence="5">
    <location>
        <begin position="385"/>
        <end position="403"/>
    </location>
</feature>
<feature type="transmembrane region" description="Helical" evidence="5">
    <location>
        <begin position="9"/>
        <end position="30"/>
    </location>
</feature>
<dbReference type="CDD" id="cd13128">
    <property type="entry name" value="MATE_Wzx_like"/>
    <property type="match status" value="1"/>
</dbReference>
<dbReference type="RefSeq" id="WP_005785495.1">
    <property type="nucleotide sequence ID" value="NZ_JGCY01000244.1"/>
</dbReference>
<dbReference type="InterPro" id="IPR002797">
    <property type="entry name" value="Polysacc_synth"/>
</dbReference>
<evidence type="ECO:0000256" key="4">
    <source>
        <dbReference type="ARBA" id="ARBA00023136"/>
    </source>
</evidence>